<dbReference type="InterPro" id="IPR036921">
    <property type="entry name" value="PurM-like_N_sf"/>
</dbReference>
<dbReference type="InterPro" id="IPR016188">
    <property type="entry name" value="PurM-like_N"/>
</dbReference>
<reference evidence="4 5" key="1">
    <citation type="journal article" date="2016" name="Nat. Commun.">
        <title>Thousands of microbial genomes shed light on interconnected biogeochemical processes in an aquifer system.</title>
        <authorList>
            <person name="Anantharaman K."/>
            <person name="Brown C.T."/>
            <person name="Hug L.A."/>
            <person name="Sharon I."/>
            <person name="Castelle C.J."/>
            <person name="Probst A.J."/>
            <person name="Thomas B.C."/>
            <person name="Singh A."/>
            <person name="Wilkins M.J."/>
            <person name="Karaoz U."/>
            <person name="Brodie E.L."/>
            <person name="Williams K.H."/>
            <person name="Hubbard S.S."/>
            <person name="Banfield J.F."/>
        </authorList>
    </citation>
    <scope>NUCLEOTIDE SEQUENCE [LARGE SCALE GENOMIC DNA]</scope>
    <source>
        <strain evidence="5">RIFCSPLOWO2_12_FULL_64_10</strain>
    </source>
</reference>
<dbReference type="InterPro" id="IPR011854">
    <property type="entry name" value="HypE"/>
</dbReference>
<name>A0A1F6C7D3_HANXR</name>
<comment type="caution">
    <text evidence="4">The sequence shown here is derived from an EMBL/GenBank/DDBJ whole genome shotgun (WGS) entry which is preliminary data.</text>
</comment>
<dbReference type="AlphaFoldDB" id="A0A1F6C7D3"/>
<proteinExistence type="inferred from homology"/>
<dbReference type="PIRSF" id="PIRSF005644">
    <property type="entry name" value="Hdrgns_mtr_HypE"/>
    <property type="match status" value="1"/>
</dbReference>
<feature type="domain" description="PurM-like C-terminal" evidence="3">
    <location>
        <begin position="153"/>
        <end position="307"/>
    </location>
</feature>
<gene>
    <name evidence="4" type="ORF">A3F84_08960</name>
</gene>
<dbReference type="CDD" id="cd06061">
    <property type="entry name" value="PurM-like1"/>
    <property type="match status" value="1"/>
</dbReference>
<comment type="similarity">
    <text evidence="1">Belongs to the HypE family.</text>
</comment>
<dbReference type="InterPro" id="IPR010918">
    <property type="entry name" value="PurM-like_C_dom"/>
</dbReference>
<evidence type="ECO:0008006" key="6">
    <source>
        <dbReference type="Google" id="ProtNLM"/>
    </source>
</evidence>
<dbReference type="Gene3D" id="3.90.650.10">
    <property type="entry name" value="PurM-like C-terminal domain"/>
    <property type="match status" value="1"/>
</dbReference>
<evidence type="ECO:0000313" key="5">
    <source>
        <dbReference type="Proteomes" id="UP000178606"/>
    </source>
</evidence>
<feature type="domain" description="PurM-like N-terminal" evidence="2">
    <location>
        <begin position="34"/>
        <end position="141"/>
    </location>
</feature>
<evidence type="ECO:0000259" key="2">
    <source>
        <dbReference type="Pfam" id="PF00586"/>
    </source>
</evidence>
<accession>A0A1F6C7D3</accession>
<evidence type="ECO:0000256" key="1">
    <source>
        <dbReference type="ARBA" id="ARBA00006243"/>
    </source>
</evidence>
<dbReference type="InterPro" id="IPR036676">
    <property type="entry name" value="PurM-like_C_sf"/>
</dbReference>
<dbReference type="Pfam" id="PF02769">
    <property type="entry name" value="AIRS_C"/>
    <property type="match status" value="1"/>
</dbReference>
<dbReference type="SUPFAM" id="SSF56042">
    <property type="entry name" value="PurM C-terminal domain-like"/>
    <property type="match status" value="1"/>
</dbReference>
<protein>
    <recommendedName>
        <fullName evidence="6">Hydrogenase expression/formation protein</fullName>
    </recommendedName>
</protein>
<dbReference type="PANTHER" id="PTHR30303:SF4">
    <property type="entry name" value="HYDROGENASE EXPRESSION_FORMATION PROTEIN HYPE"/>
    <property type="match status" value="1"/>
</dbReference>
<dbReference type="Pfam" id="PF00586">
    <property type="entry name" value="AIRS"/>
    <property type="match status" value="1"/>
</dbReference>
<dbReference type="SUPFAM" id="SSF55326">
    <property type="entry name" value="PurM N-terminal domain-like"/>
    <property type="match status" value="1"/>
</dbReference>
<dbReference type="Gene3D" id="3.30.1330.10">
    <property type="entry name" value="PurM-like, N-terminal domain"/>
    <property type="match status" value="1"/>
</dbReference>
<dbReference type="EMBL" id="MFKF01000389">
    <property type="protein sequence ID" value="OGG45053.1"/>
    <property type="molecule type" value="Genomic_DNA"/>
</dbReference>
<evidence type="ECO:0000313" key="4">
    <source>
        <dbReference type="EMBL" id="OGG45053.1"/>
    </source>
</evidence>
<evidence type="ECO:0000259" key="3">
    <source>
        <dbReference type="Pfam" id="PF02769"/>
    </source>
</evidence>
<dbReference type="Proteomes" id="UP000178606">
    <property type="component" value="Unassembled WGS sequence"/>
</dbReference>
<dbReference type="GO" id="GO:0051604">
    <property type="term" value="P:protein maturation"/>
    <property type="evidence" value="ECO:0007669"/>
    <property type="project" value="TreeGrafter"/>
</dbReference>
<organism evidence="4 5">
    <name type="scientific">Handelsmanbacteria sp. (strain RIFCSPLOWO2_12_FULL_64_10)</name>
    <dbReference type="NCBI Taxonomy" id="1817868"/>
    <lineage>
        <taxon>Bacteria</taxon>
        <taxon>Candidatus Handelsmaniibacteriota</taxon>
    </lineage>
</organism>
<sequence>MSLPTGKLPPHLLSRLLRAYTQAGDRVIVGPAVGEDATVIDFGEMCLVAKTDPITFATDEIGHYAVTVNANDIASMGAAPRWFLATVLLPEGGADEALVEGIFRSIHRAASDLGIAFCGGHTEVTHGLDRPVVVGQMLGEVRREDLVRSSGMRVGDAILLTKGMGIEATAILAREKGEGLQDRFGEDFLRRCREYLRDPGISVLKEARIACETARVHTMHDPTEGGVATGLHELATASGVGMEVAAERLFMSGEARALCEVFGLDPLGVISSGALLIGVAEGDAGRVADAIRQAGIRCERIGTAREQAFGVKLRRGEGLEELPVFTRDEIAKIFE</sequence>
<dbReference type="PANTHER" id="PTHR30303">
    <property type="entry name" value="HYDROGENASE ISOENZYMES FORMATION PROTEIN HYPE"/>
    <property type="match status" value="1"/>
</dbReference>